<keyword evidence="2" id="KW-0804">Transcription</keyword>
<evidence type="ECO:0000313" key="4">
    <source>
        <dbReference type="EMBL" id="MFF0454894.1"/>
    </source>
</evidence>
<dbReference type="InterPro" id="IPR052158">
    <property type="entry name" value="INH-QAR"/>
</dbReference>
<dbReference type="InterPro" id="IPR002818">
    <property type="entry name" value="DJ-1/PfpI"/>
</dbReference>
<gene>
    <name evidence="4" type="ORF">ACFYTH_16145</name>
</gene>
<protein>
    <submittedName>
        <fullName evidence="4">GlxA family transcriptional regulator</fullName>
    </submittedName>
</protein>
<dbReference type="EMBL" id="JBIALX010000006">
    <property type="protein sequence ID" value="MFF0454894.1"/>
    <property type="molecule type" value="Genomic_DNA"/>
</dbReference>
<dbReference type="SUPFAM" id="SSF52317">
    <property type="entry name" value="Class I glutamine amidotransferase-like"/>
    <property type="match status" value="1"/>
</dbReference>
<dbReference type="Pfam" id="PF12833">
    <property type="entry name" value="HTH_18"/>
    <property type="match status" value="1"/>
</dbReference>
<comment type="caution">
    <text evidence="4">The sequence shown here is derived from an EMBL/GenBank/DDBJ whole genome shotgun (WGS) entry which is preliminary data.</text>
</comment>
<keyword evidence="1" id="KW-0805">Transcription regulation</keyword>
<dbReference type="InterPro" id="IPR018060">
    <property type="entry name" value="HTH_AraC"/>
</dbReference>
<dbReference type="SUPFAM" id="SSF46689">
    <property type="entry name" value="Homeodomain-like"/>
    <property type="match status" value="2"/>
</dbReference>
<keyword evidence="5" id="KW-1185">Reference proteome</keyword>
<dbReference type="Gene3D" id="1.10.10.60">
    <property type="entry name" value="Homeodomain-like"/>
    <property type="match status" value="1"/>
</dbReference>
<evidence type="ECO:0000313" key="5">
    <source>
        <dbReference type="Proteomes" id="UP001601521"/>
    </source>
</evidence>
<dbReference type="Proteomes" id="UP001601521">
    <property type="component" value="Unassembled WGS sequence"/>
</dbReference>
<dbReference type="PROSITE" id="PS01124">
    <property type="entry name" value="HTH_ARAC_FAMILY_2"/>
    <property type="match status" value="1"/>
</dbReference>
<evidence type="ECO:0000259" key="3">
    <source>
        <dbReference type="PROSITE" id="PS01124"/>
    </source>
</evidence>
<dbReference type="SMART" id="SM00342">
    <property type="entry name" value="HTH_ARAC"/>
    <property type="match status" value="1"/>
</dbReference>
<proteinExistence type="predicted"/>
<evidence type="ECO:0000256" key="2">
    <source>
        <dbReference type="ARBA" id="ARBA00023163"/>
    </source>
</evidence>
<sequence>MHRVVALVRPVQSTFELGCAVEVFGTQRDGVPQHYEFEVCTEVPGAVPTTAGYAISVSRGLAALDSADTVIIPGWLPVETPLSAPVRRALIRAHGRGARLVTICSGVFALARTGLLDGRSATTHWARAGQLAREFPQVRVEPDRLYVDHGDVATSAGAGAGIDLCLHLVRTDHGAAHAALIARHMVMPPHRDGGQVQYAPPSPIEDGFDGLLKWAEARLETSLSVGDMAAHLNVSPRTLARRFADQLGTSPGGWLLERRVARARVLLEDTDLPVDAIAVRVGLGSAVNLRRRFHDQVGTTPGAYRRAFRTPTAGKAAILPPTGPASGGSS</sequence>
<reference evidence="4 5" key="1">
    <citation type="submission" date="2024-10" db="EMBL/GenBank/DDBJ databases">
        <title>The Natural Products Discovery Center: Release of the First 8490 Sequenced Strains for Exploring Actinobacteria Biosynthetic Diversity.</title>
        <authorList>
            <person name="Kalkreuter E."/>
            <person name="Kautsar S.A."/>
            <person name="Yang D."/>
            <person name="Bader C.D."/>
            <person name="Teijaro C.N."/>
            <person name="Fluegel L."/>
            <person name="Davis C.M."/>
            <person name="Simpson J.R."/>
            <person name="Lauterbach L."/>
            <person name="Steele A.D."/>
            <person name="Gui C."/>
            <person name="Meng S."/>
            <person name="Li G."/>
            <person name="Viehrig K."/>
            <person name="Ye F."/>
            <person name="Su P."/>
            <person name="Kiefer A.F."/>
            <person name="Nichols A."/>
            <person name="Cepeda A.J."/>
            <person name="Yan W."/>
            <person name="Fan B."/>
            <person name="Jiang Y."/>
            <person name="Adhikari A."/>
            <person name="Zheng C.-J."/>
            <person name="Schuster L."/>
            <person name="Cowan T.M."/>
            <person name="Smanski M.J."/>
            <person name="Chevrette M.G."/>
            <person name="De Carvalho L.P.S."/>
            <person name="Shen B."/>
        </authorList>
    </citation>
    <scope>NUCLEOTIDE SEQUENCE [LARGE SCALE GENOMIC DNA]</scope>
    <source>
        <strain evidence="4 5">NPDC004550</strain>
    </source>
</reference>
<feature type="domain" description="HTH araC/xylS-type" evidence="3">
    <location>
        <begin position="209"/>
        <end position="307"/>
    </location>
</feature>
<dbReference type="PANTHER" id="PTHR43130">
    <property type="entry name" value="ARAC-FAMILY TRANSCRIPTIONAL REGULATOR"/>
    <property type="match status" value="1"/>
</dbReference>
<dbReference type="InterPro" id="IPR029062">
    <property type="entry name" value="Class_I_gatase-like"/>
</dbReference>
<evidence type="ECO:0000256" key="1">
    <source>
        <dbReference type="ARBA" id="ARBA00023015"/>
    </source>
</evidence>
<dbReference type="Pfam" id="PF01965">
    <property type="entry name" value="DJ-1_PfpI"/>
    <property type="match status" value="1"/>
</dbReference>
<accession>A0ABW6NIV3</accession>
<name>A0ABW6NIV3_9NOCA</name>
<dbReference type="CDD" id="cd03137">
    <property type="entry name" value="GATase1_AraC_1"/>
    <property type="match status" value="1"/>
</dbReference>
<organism evidence="4 5">
    <name type="scientific">Nocardia africana</name>
    <dbReference type="NCBI Taxonomy" id="134964"/>
    <lineage>
        <taxon>Bacteria</taxon>
        <taxon>Bacillati</taxon>
        <taxon>Actinomycetota</taxon>
        <taxon>Actinomycetes</taxon>
        <taxon>Mycobacteriales</taxon>
        <taxon>Nocardiaceae</taxon>
        <taxon>Nocardia</taxon>
    </lineage>
</organism>
<dbReference type="PANTHER" id="PTHR43130:SF3">
    <property type="entry name" value="HTH-TYPE TRANSCRIPTIONAL REGULATOR RV1931C"/>
    <property type="match status" value="1"/>
</dbReference>
<dbReference type="RefSeq" id="WP_387251772.1">
    <property type="nucleotide sequence ID" value="NZ_JBIALX010000006.1"/>
</dbReference>
<dbReference type="Gene3D" id="3.40.50.880">
    <property type="match status" value="1"/>
</dbReference>
<dbReference type="InterPro" id="IPR009057">
    <property type="entry name" value="Homeodomain-like_sf"/>
</dbReference>